<dbReference type="EMBL" id="MTYJ01000310">
    <property type="protein sequence ID" value="OWA53257.1"/>
    <property type="molecule type" value="Genomic_DNA"/>
</dbReference>
<evidence type="ECO:0000256" key="12">
    <source>
        <dbReference type="RuleBase" id="RU361177"/>
    </source>
</evidence>
<evidence type="ECO:0000256" key="7">
    <source>
        <dbReference type="ARBA" id="ARBA00022833"/>
    </source>
</evidence>
<dbReference type="SUPFAM" id="SSF57850">
    <property type="entry name" value="RING/U-box"/>
    <property type="match status" value="1"/>
</dbReference>
<dbReference type="GO" id="GO:0004499">
    <property type="term" value="F:N,N-dimethylaniline monooxygenase activity"/>
    <property type="evidence" value="ECO:0007669"/>
    <property type="project" value="InterPro"/>
</dbReference>
<comment type="cofactor">
    <cofactor evidence="1 12">
        <name>FAD</name>
        <dbReference type="ChEBI" id="CHEBI:57692"/>
    </cofactor>
</comment>
<keyword evidence="9 12" id="KW-0560">Oxidoreductase</keyword>
<dbReference type="InterPro" id="IPR042981">
    <property type="entry name" value="RNF11_RING-H2"/>
</dbReference>
<name>A0A9X6RMR6_HYPEX</name>
<evidence type="ECO:0000256" key="9">
    <source>
        <dbReference type="ARBA" id="ARBA00023002"/>
    </source>
</evidence>
<evidence type="ECO:0000256" key="11">
    <source>
        <dbReference type="PROSITE-ProRule" id="PRU00175"/>
    </source>
</evidence>
<dbReference type="GO" id="GO:0050661">
    <property type="term" value="F:NADP binding"/>
    <property type="evidence" value="ECO:0007669"/>
    <property type="project" value="InterPro"/>
</dbReference>
<dbReference type="GO" id="GO:0008270">
    <property type="term" value="F:zinc ion binding"/>
    <property type="evidence" value="ECO:0007669"/>
    <property type="project" value="UniProtKB-KW"/>
</dbReference>
<keyword evidence="6 12" id="KW-0274">FAD</keyword>
<keyword evidence="8" id="KW-0521">NADP</keyword>
<dbReference type="Pfam" id="PF13639">
    <property type="entry name" value="zf-RING_2"/>
    <property type="match status" value="1"/>
</dbReference>
<dbReference type="InterPro" id="IPR000960">
    <property type="entry name" value="Flavin_mOase"/>
</dbReference>
<reference evidence="16" key="1">
    <citation type="submission" date="2017-01" db="EMBL/GenBank/DDBJ databases">
        <title>Comparative genomics of anhydrobiosis in the tardigrade Hypsibius dujardini.</title>
        <authorList>
            <person name="Yoshida Y."/>
            <person name="Koutsovoulos G."/>
            <person name="Laetsch D."/>
            <person name="Stevens L."/>
            <person name="Kumar S."/>
            <person name="Horikawa D."/>
            <person name="Ishino K."/>
            <person name="Komine S."/>
            <person name="Tomita M."/>
            <person name="Blaxter M."/>
            <person name="Arakawa K."/>
        </authorList>
    </citation>
    <scope>NUCLEOTIDE SEQUENCE [LARGE SCALE GENOMIC DNA]</scope>
    <source>
        <strain evidence="16">Z151</strain>
    </source>
</reference>
<sequence length="650" mass="72323">MEPLQRKRVAVIGAGVAGLCTLRHFSPDADAYSVVAFEQQGRIGGTWNYPTGCEEHPDAPDSSPMYCRVYRDLRTNTPRAINHLRDLDLPDGTDNTYVHRSVVAEHIQNYASHFRLLQYIKFNHRVISVSPADPGTACPPSGPSVKWKLLVECADTKSPEEYIFDAVFICNGHHNKPFIPEVPELKAFRGPVIHSSAYRTPDTYRNQTVLIVGAGASANDIVCELMHVANKVIILKKASAGKKYPDSFTTVQEVSDLTATPTGVVLPDGTPTTVDCVILCTGFQLDLPFITAECRLDISRGRVAPLYRHMINCKYPSMIFIGLLTHIPFLGAGPEDQILFCKAFLDGRVRLPSEEDMTADCERDWQGRLREGLPAHKAHMMRTKLWPYCRQLAEEAGFPPHDPVIERIHAASNRNVVGVPYDFRNYRIDKVDAETFTYGRRVKVLDSPPLPHQFSAMGNCLRRGEPSEDYSLLHTNAAEQDNLGAISASHGSGGGSRHQSQQNQHYHNSAGPSSSSTTTRASHAGSSFAAPSAEYRSNSPEGDTHYSSMTVERQLTEDDQRKLAQRFGLIQHLPSGLYDGGKKDRECPICMVELNCGDPVRFLPCMHVYHKDCIDDWLLKHSLTCPNCMEPVDSALLNSYEVGRTPWEFT</sequence>
<dbReference type="Gene3D" id="3.50.50.60">
    <property type="entry name" value="FAD/NAD(P)-binding domain"/>
    <property type="match status" value="2"/>
</dbReference>
<evidence type="ECO:0000256" key="5">
    <source>
        <dbReference type="ARBA" id="ARBA00022771"/>
    </source>
</evidence>
<evidence type="ECO:0000256" key="3">
    <source>
        <dbReference type="ARBA" id="ARBA00022630"/>
    </source>
</evidence>
<dbReference type="SMART" id="SM00184">
    <property type="entry name" value="RING"/>
    <property type="match status" value="1"/>
</dbReference>
<dbReference type="Gene3D" id="3.30.40.10">
    <property type="entry name" value="Zinc/RING finger domain, C3HC4 (zinc finger)"/>
    <property type="match status" value="1"/>
</dbReference>
<evidence type="ECO:0000259" key="14">
    <source>
        <dbReference type="PROSITE" id="PS50089"/>
    </source>
</evidence>
<keyword evidence="16" id="KW-1185">Reference proteome</keyword>
<dbReference type="Pfam" id="PF00743">
    <property type="entry name" value="FMO-like"/>
    <property type="match status" value="2"/>
</dbReference>
<accession>A0A9X6RMR6</accession>
<dbReference type="InterPro" id="IPR013083">
    <property type="entry name" value="Znf_RING/FYVE/PHD"/>
</dbReference>
<dbReference type="PROSITE" id="PS50089">
    <property type="entry name" value="ZF_RING_2"/>
    <property type="match status" value="1"/>
</dbReference>
<keyword evidence="7" id="KW-0862">Zinc</keyword>
<feature type="compositionally biased region" description="Low complexity" evidence="13">
    <location>
        <begin position="497"/>
        <end position="527"/>
    </location>
</feature>
<keyword evidence="4" id="KW-0479">Metal-binding</keyword>
<dbReference type="InterPro" id="IPR050346">
    <property type="entry name" value="FMO-like"/>
</dbReference>
<dbReference type="PANTHER" id="PTHR23023">
    <property type="entry name" value="DIMETHYLANILINE MONOOXYGENASE"/>
    <property type="match status" value="1"/>
</dbReference>
<keyword evidence="5 11" id="KW-0863">Zinc-finger</keyword>
<dbReference type="PRINTS" id="PR00370">
    <property type="entry name" value="FMOXYGENASE"/>
</dbReference>
<evidence type="ECO:0000256" key="13">
    <source>
        <dbReference type="SAM" id="MobiDB-lite"/>
    </source>
</evidence>
<feature type="domain" description="RING-type" evidence="14">
    <location>
        <begin position="587"/>
        <end position="628"/>
    </location>
</feature>
<dbReference type="InterPro" id="IPR001841">
    <property type="entry name" value="Znf_RING"/>
</dbReference>
<proteinExistence type="inferred from homology"/>
<evidence type="ECO:0000256" key="4">
    <source>
        <dbReference type="ARBA" id="ARBA00022723"/>
    </source>
</evidence>
<dbReference type="SUPFAM" id="SSF51905">
    <property type="entry name" value="FAD/NAD(P)-binding domain"/>
    <property type="match status" value="2"/>
</dbReference>
<evidence type="ECO:0000256" key="1">
    <source>
        <dbReference type="ARBA" id="ARBA00001974"/>
    </source>
</evidence>
<evidence type="ECO:0000256" key="6">
    <source>
        <dbReference type="ARBA" id="ARBA00022827"/>
    </source>
</evidence>
<dbReference type="Proteomes" id="UP000192578">
    <property type="component" value="Unassembled WGS sequence"/>
</dbReference>
<feature type="compositionally biased region" description="Polar residues" evidence="13">
    <location>
        <begin position="535"/>
        <end position="547"/>
    </location>
</feature>
<dbReference type="CDD" id="cd16468">
    <property type="entry name" value="RING-H2_RNF11"/>
    <property type="match status" value="1"/>
</dbReference>
<evidence type="ECO:0000313" key="15">
    <source>
        <dbReference type="EMBL" id="OWA53257.1"/>
    </source>
</evidence>
<evidence type="ECO:0000256" key="2">
    <source>
        <dbReference type="ARBA" id="ARBA00009183"/>
    </source>
</evidence>
<gene>
    <name evidence="15" type="ORF">BV898_17691</name>
</gene>
<dbReference type="AlphaFoldDB" id="A0A9X6RMR6"/>
<comment type="similarity">
    <text evidence="2 12">Belongs to the FMO family.</text>
</comment>
<keyword evidence="3 12" id="KW-0285">Flavoprotein</keyword>
<dbReference type="FunFam" id="3.50.50.60:FF:000138">
    <property type="entry name" value="Flavin-containing monooxygenase"/>
    <property type="match status" value="1"/>
</dbReference>
<dbReference type="OrthoDB" id="9984778at2759"/>
<dbReference type="EC" id="1.-.-.-" evidence="12"/>
<dbReference type="InterPro" id="IPR020946">
    <property type="entry name" value="Flavin_mOase-like"/>
</dbReference>
<dbReference type="InterPro" id="IPR036188">
    <property type="entry name" value="FAD/NAD-bd_sf"/>
</dbReference>
<feature type="region of interest" description="Disordered" evidence="13">
    <location>
        <begin position="485"/>
        <end position="547"/>
    </location>
</feature>
<comment type="caution">
    <text evidence="15">The sequence shown here is derived from an EMBL/GenBank/DDBJ whole genome shotgun (WGS) entry which is preliminary data.</text>
</comment>
<evidence type="ECO:0000256" key="10">
    <source>
        <dbReference type="ARBA" id="ARBA00023033"/>
    </source>
</evidence>
<protein>
    <recommendedName>
        <fullName evidence="12">Flavin-containing monooxygenase</fullName>
        <ecNumber evidence="12">1.-.-.-</ecNumber>
    </recommendedName>
</protein>
<keyword evidence="10 12" id="KW-0503">Monooxygenase</keyword>
<dbReference type="GO" id="GO:0050660">
    <property type="term" value="F:flavin adenine dinucleotide binding"/>
    <property type="evidence" value="ECO:0007669"/>
    <property type="project" value="InterPro"/>
</dbReference>
<evidence type="ECO:0000256" key="8">
    <source>
        <dbReference type="ARBA" id="ARBA00022857"/>
    </source>
</evidence>
<evidence type="ECO:0000313" key="16">
    <source>
        <dbReference type="Proteomes" id="UP000192578"/>
    </source>
</evidence>
<organism evidence="15 16">
    <name type="scientific">Hypsibius exemplaris</name>
    <name type="common">Freshwater tardigrade</name>
    <dbReference type="NCBI Taxonomy" id="2072580"/>
    <lineage>
        <taxon>Eukaryota</taxon>
        <taxon>Metazoa</taxon>
        <taxon>Ecdysozoa</taxon>
        <taxon>Tardigrada</taxon>
        <taxon>Eutardigrada</taxon>
        <taxon>Parachela</taxon>
        <taxon>Hypsibioidea</taxon>
        <taxon>Hypsibiidae</taxon>
        <taxon>Hypsibius</taxon>
    </lineage>
</organism>